<name>A0A4Q2DUK7_9AGAR</name>
<feature type="region of interest" description="Disordered" evidence="1">
    <location>
        <begin position="1"/>
        <end position="23"/>
    </location>
</feature>
<feature type="region of interest" description="Disordered" evidence="1">
    <location>
        <begin position="302"/>
        <end position="323"/>
    </location>
</feature>
<evidence type="ECO:0000313" key="3">
    <source>
        <dbReference type="Proteomes" id="UP000290288"/>
    </source>
</evidence>
<proteinExistence type="predicted"/>
<feature type="region of interest" description="Disordered" evidence="1">
    <location>
        <begin position="359"/>
        <end position="479"/>
    </location>
</feature>
<organism evidence="2 3">
    <name type="scientific">Candolleomyces aberdarensis</name>
    <dbReference type="NCBI Taxonomy" id="2316362"/>
    <lineage>
        <taxon>Eukaryota</taxon>
        <taxon>Fungi</taxon>
        <taxon>Dikarya</taxon>
        <taxon>Basidiomycota</taxon>
        <taxon>Agaricomycotina</taxon>
        <taxon>Agaricomycetes</taxon>
        <taxon>Agaricomycetidae</taxon>
        <taxon>Agaricales</taxon>
        <taxon>Agaricineae</taxon>
        <taxon>Psathyrellaceae</taxon>
        <taxon>Candolleomyces</taxon>
    </lineage>
</organism>
<evidence type="ECO:0000256" key="1">
    <source>
        <dbReference type="SAM" id="MobiDB-lite"/>
    </source>
</evidence>
<feature type="compositionally biased region" description="Basic and acidic residues" evidence="1">
    <location>
        <begin position="427"/>
        <end position="437"/>
    </location>
</feature>
<dbReference type="OrthoDB" id="10570698at2759"/>
<reference evidence="2 3" key="1">
    <citation type="submission" date="2019-01" db="EMBL/GenBank/DDBJ databases">
        <title>Draft genome sequence of Psathyrella aberdarensis IHI B618.</title>
        <authorList>
            <person name="Buettner E."/>
            <person name="Kellner H."/>
        </authorList>
    </citation>
    <scope>NUCLEOTIDE SEQUENCE [LARGE SCALE GENOMIC DNA]</scope>
    <source>
        <strain evidence="2 3">IHI B618</strain>
    </source>
</reference>
<protein>
    <submittedName>
        <fullName evidence="2">Uncharacterized protein</fullName>
    </submittedName>
</protein>
<comment type="caution">
    <text evidence="2">The sequence shown here is derived from an EMBL/GenBank/DDBJ whole genome shotgun (WGS) entry which is preliminary data.</text>
</comment>
<dbReference type="EMBL" id="SDEE01000054">
    <property type="protein sequence ID" value="RXW23012.1"/>
    <property type="molecule type" value="Genomic_DNA"/>
</dbReference>
<feature type="compositionally biased region" description="Basic and acidic residues" evidence="1">
    <location>
        <begin position="580"/>
        <end position="591"/>
    </location>
</feature>
<gene>
    <name evidence="2" type="ORF">EST38_g2842</name>
</gene>
<feature type="region of interest" description="Disordered" evidence="1">
    <location>
        <begin position="580"/>
        <end position="606"/>
    </location>
</feature>
<accession>A0A4Q2DUK7</accession>
<keyword evidence="3" id="KW-1185">Reference proteome</keyword>
<dbReference type="AlphaFoldDB" id="A0A4Q2DUK7"/>
<evidence type="ECO:0000313" key="2">
    <source>
        <dbReference type="EMBL" id="RXW23012.1"/>
    </source>
</evidence>
<sequence>MKSSAILNSPKAPPSGSIVVSQTPKSPSLADRAEHTFYFAYFETALGSDPIVHPVQGHSTWPVLLPDDAAIIIRRLGLGYLEDLVVYHSDCNEWKPASESIVPLTPGKVLSLRPGHVFPNTLRYDEVNRAVESLRRVNVASTLLAPPPLASSLSLVTQDGVKRVIHVVFFPCQTFDRRCLPISYTFENIPTWPWIDVSKLPDLASQLVPPSLEGIELLHPGLMLWMNTPNYVMAVTPGQRILIRRAGTPVYTVMVQKLVSGLFKASDTKLRDYPLVPMREEPPRHASPMSVEPSNPVIAPAKELNRPSSPMQVEPPSTGVPAPRRPFGLAPVSPVSMIVTKSEPEDDIQMAQLLRACPAQESGQRKAASMLKFPSPSRPAVTWDSESRDDTYLSSILETGSDDRHSGATPPARVTQPSQLVQRRKKSISDARSETSRRAPRASPMSITKISEETHASPPSTPTALQTAYPQPTPVVPEEKINPKTNLKIWPGQLTIAKIVDAFSKLPKVCPKVKDGRKARREFVAQFNNEFPDYKFDSHRYNSLRRDFPGMPEDERSMGIREHGDEPFFPWWQEWARRKGEQNMRDEDARMRGLRGQVDASQNQAA</sequence>
<dbReference type="Proteomes" id="UP000290288">
    <property type="component" value="Unassembled WGS sequence"/>
</dbReference>